<dbReference type="AlphaFoldDB" id="A0A1L8CNC0"/>
<reference evidence="2 3" key="1">
    <citation type="journal article" date="2017" name="Arch. Microbiol.">
        <title>Mariprofundus micogutta sp. nov., a novel iron-oxidizing zetaproteobacterium isolated from a deep-sea hydrothermal field at the Bayonnaise knoll of the Izu-Ogasawara arc, and a description of Mariprofundales ord. nov. and Zetaproteobacteria classis nov.</title>
        <authorList>
            <person name="Makita H."/>
            <person name="Tanaka E."/>
            <person name="Mitsunobu S."/>
            <person name="Miyazaki M."/>
            <person name="Nunoura T."/>
            <person name="Uematsu K."/>
            <person name="Takaki Y."/>
            <person name="Nishi S."/>
            <person name="Shimamura S."/>
            <person name="Takai K."/>
        </authorList>
    </citation>
    <scope>NUCLEOTIDE SEQUENCE [LARGE SCALE GENOMIC DNA]</scope>
    <source>
        <strain evidence="2 3">ET2</strain>
    </source>
</reference>
<gene>
    <name evidence="2" type="ORF">MMIC_P1381</name>
</gene>
<dbReference type="Pfam" id="PF04403">
    <property type="entry name" value="PqiA"/>
    <property type="match status" value="1"/>
</dbReference>
<dbReference type="EMBL" id="BDFD01000010">
    <property type="protein sequence ID" value="GAV20416.1"/>
    <property type="molecule type" value="Genomic_DNA"/>
</dbReference>
<keyword evidence="1" id="KW-1133">Transmembrane helix</keyword>
<dbReference type="InterPro" id="IPR007498">
    <property type="entry name" value="PqiA-like"/>
</dbReference>
<evidence type="ECO:0000313" key="3">
    <source>
        <dbReference type="Proteomes" id="UP000231632"/>
    </source>
</evidence>
<evidence type="ECO:0000256" key="1">
    <source>
        <dbReference type="SAM" id="Phobius"/>
    </source>
</evidence>
<dbReference type="Proteomes" id="UP000231632">
    <property type="component" value="Unassembled WGS sequence"/>
</dbReference>
<evidence type="ECO:0000313" key="2">
    <source>
        <dbReference type="EMBL" id="GAV20416.1"/>
    </source>
</evidence>
<feature type="transmembrane region" description="Helical" evidence="1">
    <location>
        <begin position="30"/>
        <end position="58"/>
    </location>
</feature>
<organism evidence="2 3">
    <name type="scientific">Mariprofundus micogutta</name>
    <dbReference type="NCBI Taxonomy" id="1921010"/>
    <lineage>
        <taxon>Bacteria</taxon>
        <taxon>Pseudomonadati</taxon>
        <taxon>Pseudomonadota</taxon>
        <taxon>Candidatius Mariprofundia</taxon>
        <taxon>Mariprofundales</taxon>
        <taxon>Mariprofundaceae</taxon>
        <taxon>Mariprofundus</taxon>
    </lineage>
</organism>
<dbReference type="STRING" id="1921010.MMIC_P1381"/>
<feature type="transmembrane region" description="Helical" evidence="1">
    <location>
        <begin position="104"/>
        <end position="124"/>
    </location>
</feature>
<proteinExistence type="predicted"/>
<feature type="transmembrane region" description="Helical" evidence="1">
    <location>
        <begin position="7"/>
        <end position="24"/>
    </location>
</feature>
<protein>
    <submittedName>
        <fullName evidence="2">Paraquat-inducible protein A</fullName>
    </submittedName>
</protein>
<comment type="caution">
    <text evidence="2">The sequence shown here is derived from an EMBL/GenBank/DDBJ whole genome shotgun (WGS) entry which is preliminary data.</text>
</comment>
<sequence>MFSFNKFYIFNDTFSLLGGVTFLFKEGEFFLFLILFAFSIALPFYKMVLSLLLVSNLIKDPERKIKTINRLAIVGKWSMTDVFVIAVLAATVKLGMIATIEVHVGLYVFGAGVVTSMLLVHRLLSGYELRPVLIQQ</sequence>
<accession>A0A1L8CNC0</accession>
<keyword evidence="1" id="KW-0812">Transmembrane</keyword>
<keyword evidence="1" id="KW-0472">Membrane</keyword>
<name>A0A1L8CNC0_9PROT</name>
<feature type="transmembrane region" description="Helical" evidence="1">
    <location>
        <begin position="79"/>
        <end position="98"/>
    </location>
</feature>
<keyword evidence="3" id="KW-1185">Reference proteome</keyword>